<reference evidence="2 3" key="1">
    <citation type="submission" date="2018-11" db="EMBL/GenBank/DDBJ databases">
        <authorList>
            <consortium name="Pathogen Informatics"/>
        </authorList>
    </citation>
    <scope>NUCLEOTIDE SEQUENCE [LARGE SCALE GENOMIC DNA]</scope>
</reference>
<sequence length="290" mass="32198">MPTIDPSESIPYVNAELYVPYTVCSSRLQNGDLIDLGSVEDDSCPELTLEQIRREFDPLYRPLEKRSQNSSSLQVPGSSVEEVEVPSVTRTQLKKGASSEEENKENSEQNWLSLDCISLQDHVPSVLQQIAIVKEKGMKNCTSSSLFFMSPIADYMTTSAKSVKIVVSKDYTWPHCDQSELAFTSATETSVELLITQLLADLLSESELVNGVPVERYGLKVRCKFIPLISVVASSNHSLSRVIFNAMSFTSFGCSHFYSDPIHFCIGSLPFPCVLLCSSIYLFICLSQCT</sequence>
<dbReference type="Proteomes" id="UP000271889">
    <property type="component" value="Unassembled WGS sequence"/>
</dbReference>
<protein>
    <submittedName>
        <fullName evidence="2">Uncharacterized protein</fullName>
    </submittedName>
</protein>
<proteinExistence type="predicted"/>
<evidence type="ECO:0000313" key="3">
    <source>
        <dbReference type="Proteomes" id="UP000271889"/>
    </source>
</evidence>
<dbReference type="OrthoDB" id="5869380at2759"/>
<evidence type="ECO:0000313" key="2">
    <source>
        <dbReference type="EMBL" id="VDK57430.1"/>
    </source>
</evidence>
<feature type="compositionally biased region" description="Low complexity" evidence="1">
    <location>
        <begin position="75"/>
        <end position="88"/>
    </location>
</feature>
<keyword evidence="3" id="KW-1185">Reference proteome</keyword>
<gene>
    <name evidence="2" type="ORF">CGOC_LOCUS3984</name>
</gene>
<feature type="region of interest" description="Disordered" evidence="1">
    <location>
        <begin position="67"/>
        <end position="106"/>
    </location>
</feature>
<dbReference type="AlphaFoldDB" id="A0A3P6RRL2"/>
<accession>A0A3P6RRL2</accession>
<evidence type="ECO:0000256" key="1">
    <source>
        <dbReference type="SAM" id="MobiDB-lite"/>
    </source>
</evidence>
<name>A0A3P6RRL2_CYLGO</name>
<organism evidence="2 3">
    <name type="scientific">Cylicostephanus goldi</name>
    <name type="common">Nematode worm</name>
    <dbReference type="NCBI Taxonomy" id="71465"/>
    <lineage>
        <taxon>Eukaryota</taxon>
        <taxon>Metazoa</taxon>
        <taxon>Ecdysozoa</taxon>
        <taxon>Nematoda</taxon>
        <taxon>Chromadorea</taxon>
        <taxon>Rhabditida</taxon>
        <taxon>Rhabditina</taxon>
        <taxon>Rhabditomorpha</taxon>
        <taxon>Strongyloidea</taxon>
        <taxon>Strongylidae</taxon>
        <taxon>Cylicostephanus</taxon>
    </lineage>
</organism>
<dbReference type="EMBL" id="UYRV01010428">
    <property type="protein sequence ID" value="VDK57430.1"/>
    <property type="molecule type" value="Genomic_DNA"/>
</dbReference>